<keyword evidence="4" id="KW-0010">Activator</keyword>
<dbReference type="Ensembl" id="ENSMMOT00000000064.1">
    <property type="protein sequence ID" value="ENSMMOP00000000064.1"/>
    <property type="gene ID" value="ENSMMOG00000000057.1"/>
</dbReference>
<evidence type="ECO:0000256" key="3">
    <source>
        <dbReference type="ARBA" id="ARBA00023125"/>
    </source>
</evidence>
<dbReference type="OMA" id="TIEMLNC"/>
<evidence type="ECO:0000256" key="2">
    <source>
        <dbReference type="ARBA" id="ARBA00023015"/>
    </source>
</evidence>
<keyword evidence="7" id="KW-0175">Coiled coil</keyword>
<evidence type="ECO:0000313" key="10">
    <source>
        <dbReference type="Proteomes" id="UP000261620"/>
    </source>
</evidence>
<dbReference type="PROSITE" id="PS50217">
    <property type="entry name" value="BZIP"/>
    <property type="match status" value="1"/>
</dbReference>
<evidence type="ECO:0000256" key="4">
    <source>
        <dbReference type="ARBA" id="ARBA00023159"/>
    </source>
</evidence>
<proteinExistence type="inferred from homology"/>
<keyword evidence="10" id="KW-1185">Reference proteome</keyword>
<keyword evidence="2" id="KW-0805">Transcription regulation</keyword>
<dbReference type="InterPro" id="IPR002112">
    <property type="entry name" value="Leuzip_Jun"/>
</dbReference>
<dbReference type="InterPro" id="IPR004827">
    <property type="entry name" value="bZIP"/>
</dbReference>
<dbReference type="SMART" id="SM00338">
    <property type="entry name" value="BRLZ"/>
    <property type="match status" value="1"/>
</dbReference>
<protein>
    <recommendedName>
        <fullName evidence="8">BZIP domain-containing protein</fullName>
    </recommendedName>
</protein>
<keyword evidence="5" id="KW-0804">Transcription</keyword>
<feature type="coiled-coil region" evidence="7">
    <location>
        <begin position="40"/>
        <end position="81"/>
    </location>
</feature>
<accession>A0A3Q3VVB0</accession>
<dbReference type="SUPFAM" id="SSF47454">
    <property type="entry name" value="A DNA-binding domain in eukaryotic transcription factors"/>
    <property type="match status" value="1"/>
</dbReference>
<evidence type="ECO:0000256" key="1">
    <source>
        <dbReference type="ARBA" id="ARBA00008157"/>
    </source>
</evidence>
<comment type="similarity">
    <text evidence="1">Belongs to the bZIP family. CNC subfamily.</text>
</comment>
<sequence>MSRSAFQQLLKHNHLTQDQLEFVHDIRRRSKNRVAAQRCRKRKLDDINQLESEIKRLTSEKERLLQEQSELEQNLEETRQSLCELCRSVSIEPGSDQDHLQLLAKLSSPEPPISSPSLEGKDEESQVTIEMLNCSSECDPRMQPVSSIKARGTQMEEFGPQRCSSDPVSLLKDCLDMNNIL</sequence>
<reference evidence="9" key="1">
    <citation type="submission" date="2025-08" db="UniProtKB">
        <authorList>
            <consortium name="Ensembl"/>
        </authorList>
    </citation>
    <scope>IDENTIFICATION</scope>
</reference>
<dbReference type="GO" id="GO:0000978">
    <property type="term" value="F:RNA polymerase II cis-regulatory region sequence-specific DNA binding"/>
    <property type="evidence" value="ECO:0007669"/>
    <property type="project" value="InterPro"/>
</dbReference>
<dbReference type="Proteomes" id="UP000261620">
    <property type="component" value="Unplaced"/>
</dbReference>
<keyword evidence="6" id="KW-0539">Nucleus</keyword>
<organism evidence="9 10">
    <name type="scientific">Mola mola</name>
    <name type="common">Ocean sunfish</name>
    <name type="synonym">Tetraodon mola</name>
    <dbReference type="NCBI Taxonomy" id="94237"/>
    <lineage>
        <taxon>Eukaryota</taxon>
        <taxon>Metazoa</taxon>
        <taxon>Chordata</taxon>
        <taxon>Craniata</taxon>
        <taxon>Vertebrata</taxon>
        <taxon>Euteleostomi</taxon>
        <taxon>Actinopterygii</taxon>
        <taxon>Neopterygii</taxon>
        <taxon>Teleostei</taxon>
        <taxon>Neoteleostei</taxon>
        <taxon>Acanthomorphata</taxon>
        <taxon>Eupercaria</taxon>
        <taxon>Tetraodontiformes</taxon>
        <taxon>Molidae</taxon>
        <taxon>Mola</taxon>
    </lineage>
</organism>
<dbReference type="AlphaFoldDB" id="A0A3Q3VVB0"/>
<dbReference type="InterPro" id="IPR004826">
    <property type="entry name" value="bZIP_Maf"/>
</dbReference>
<keyword evidence="3" id="KW-0238">DNA-binding</keyword>
<evidence type="ECO:0000256" key="6">
    <source>
        <dbReference type="ARBA" id="ARBA00023242"/>
    </source>
</evidence>
<dbReference type="InterPro" id="IPR008917">
    <property type="entry name" value="TF_DNA-bd_sf"/>
</dbReference>
<reference evidence="9" key="2">
    <citation type="submission" date="2025-09" db="UniProtKB">
        <authorList>
            <consortium name="Ensembl"/>
        </authorList>
    </citation>
    <scope>IDENTIFICATION</scope>
</reference>
<dbReference type="InterPro" id="IPR046347">
    <property type="entry name" value="bZIP_sf"/>
</dbReference>
<evidence type="ECO:0000313" key="9">
    <source>
        <dbReference type="Ensembl" id="ENSMMOP00000000064.1"/>
    </source>
</evidence>
<evidence type="ECO:0000256" key="7">
    <source>
        <dbReference type="SAM" id="Coils"/>
    </source>
</evidence>
<dbReference type="GO" id="GO:0005634">
    <property type="term" value="C:nucleus"/>
    <property type="evidence" value="ECO:0007669"/>
    <property type="project" value="TreeGrafter"/>
</dbReference>
<dbReference type="PANTHER" id="PTHR24411:SF55">
    <property type="entry name" value="SEGMENTATION PROTEIN CAP'N'COLLAR"/>
    <property type="match status" value="1"/>
</dbReference>
<dbReference type="GO" id="GO:0000981">
    <property type="term" value="F:DNA-binding transcription factor activity, RNA polymerase II-specific"/>
    <property type="evidence" value="ECO:0007669"/>
    <property type="project" value="TreeGrafter"/>
</dbReference>
<dbReference type="PANTHER" id="PTHR24411">
    <property type="entry name" value="NUCLEAR FACTOR ERYTHROID 2-RELATED FACTOR"/>
    <property type="match status" value="1"/>
</dbReference>
<dbReference type="PRINTS" id="PR00043">
    <property type="entry name" value="LEUZIPPRJUN"/>
</dbReference>
<evidence type="ECO:0000256" key="5">
    <source>
        <dbReference type="ARBA" id="ARBA00023163"/>
    </source>
</evidence>
<dbReference type="InterPro" id="IPR047167">
    <property type="entry name" value="NFE2-like"/>
</dbReference>
<dbReference type="PROSITE" id="PS00036">
    <property type="entry name" value="BZIP_BASIC"/>
    <property type="match status" value="1"/>
</dbReference>
<dbReference type="STRING" id="94237.ENSMMOP00000000064"/>
<evidence type="ECO:0000259" key="8">
    <source>
        <dbReference type="PROSITE" id="PS50217"/>
    </source>
</evidence>
<feature type="domain" description="BZIP" evidence="8">
    <location>
        <begin position="27"/>
        <end position="85"/>
    </location>
</feature>
<name>A0A3Q3VVB0_MOLML</name>
<dbReference type="SUPFAM" id="SSF57959">
    <property type="entry name" value="Leucine zipper domain"/>
    <property type="match status" value="1"/>
</dbReference>
<dbReference type="Gene3D" id="1.10.880.10">
    <property type="entry name" value="Transcription factor, Skn-1-like, DNA-binding domain"/>
    <property type="match status" value="1"/>
</dbReference>
<dbReference type="Pfam" id="PF03131">
    <property type="entry name" value="bZIP_Maf"/>
    <property type="match status" value="1"/>
</dbReference>